<protein>
    <recommendedName>
        <fullName evidence="1">DUF559 domain-containing protein</fullName>
    </recommendedName>
</protein>
<gene>
    <name evidence="2" type="ORF">BTO22_18460</name>
</gene>
<dbReference type="Pfam" id="PF04480">
    <property type="entry name" value="DUF559"/>
    <property type="match status" value="1"/>
</dbReference>
<dbReference type="OrthoDB" id="9798754at2"/>
<dbReference type="InterPro" id="IPR007569">
    <property type="entry name" value="DUF559"/>
</dbReference>
<evidence type="ECO:0000259" key="1">
    <source>
        <dbReference type="Pfam" id="PF04480"/>
    </source>
</evidence>
<dbReference type="Gene3D" id="3.40.960.10">
    <property type="entry name" value="VSR Endonuclease"/>
    <property type="match status" value="1"/>
</dbReference>
<dbReference type="InterPro" id="IPR047216">
    <property type="entry name" value="Endonuclease_DUF559_bact"/>
</dbReference>
<dbReference type="EMBL" id="MSCO01000003">
    <property type="protein sequence ID" value="PQJ83368.1"/>
    <property type="molecule type" value="Genomic_DNA"/>
</dbReference>
<dbReference type="PANTHER" id="PTHR38590">
    <property type="entry name" value="BLL0828 PROTEIN"/>
    <property type="match status" value="1"/>
</dbReference>
<sequence>MTLIYNKSKHKTLRQKLRSEVPTTERVLWNKLRRNQLNVKFRRQYGIGRYVCDFYNAEYKLVIELDGDSHFNPEAENYDAIRNEYMHNLGMSVLRFTNQDVMSNIDGVLEFILMHIEQLKSE</sequence>
<dbReference type="InterPro" id="IPR011335">
    <property type="entry name" value="Restrct_endonuc-II-like"/>
</dbReference>
<dbReference type="PANTHER" id="PTHR38590:SF1">
    <property type="entry name" value="BLL0828 PROTEIN"/>
    <property type="match status" value="1"/>
</dbReference>
<dbReference type="CDD" id="cd01038">
    <property type="entry name" value="Endonuclease_DUF559"/>
    <property type="match status" value="1"/>
</dbReference>
<dbReference type="Proteomes" id="UP000239263">
    <property type="component" value="Unassembled WGS sequence"/>
</dbReference>
<reference evidence="2 3" key="1">
    <citation type="submission" date="2016-12" db="EMBL/GenBank/DDBJ databases">
        <title>Diversity of luminous bacteria.</title>
        <authorList>
            <person name="Yoshizawa S."/>
            <person name="Kogure K."/>
        </authorList>
    </citation>
    <scope>NUCLEOTIDE SEQUENCE [LARGE SCALE GENOMIC DNA]</scope>
    <source>
        <strain evidence="2 3">ATCC 33715</strain>
    </source>
</reference>
<comment type="caution">
    <text evidence="2">The sequence shown here is derived from an EMBL/GenBank/DDBJ whole genome shotgun (WGS) entry which is preliminary data.</text>
</comment>
<proteinExistence type="predicted"/>
<dbReference type="AlphaFoldDB" id="A0A2S7X0U2"/>
<organism evidence="2 3">
    <name type="scientific">Aliivibrio sifiae</name>
    <dbReference type="NCBI Taxonomy" id="566293"/>
    <lineage>
        <taxon>Bacteria</taxon>
        <taxon>Pseudomonadati</taxon>
        <taxon>Pseudomonadota</taxon>
        <taxon>Gammaproteobacteria</taxon>
        <taxon>Vibrionales</taxon>
        <taxon>Vibrionaceae</taxon>
        <taxon>Aliivibrio</taxon>
    </lineage>
</organism>
<name>A0A2S7X0U2_9GAMM</name>
<dbReference type="RefSeq" id="WP_105056788.1">
    <property type="nucleotide sequence ID" value="NZ_CAWNRT010000003.1"/>
</dbReference>
<evidence type="ECO:0000313" key="2">
    <source>
        <dbReference type="EMBL" id="PQJ83368.1"/>
    </source>
</evidence>
<accession>A0A2S7X0U2</accession>
<evidence type="ECO:0000313" key="3">
    <source>
        <dbReference type="Proteomes" id="UP000239263"/>
    </source>
</evidence>
<dbReference type="SUPFAM" id="SSF52980">
    <property type="entry name" value="Restriction endonuclease-like"/>
    <property type="match status" value="1"/>
</dbReference>
<feature type="domain" description="DUF559" evidence="1">
    <location>
        <begin position="10"/>
        <end position="116"/>
    </location>
</feature>